<organism evidence="2 3">
    <name type="scientific">Rotaria socialis</name>
    <dbReference type="NCBI Taxonomy" id="392032"/>
    <lineage>
        <taxon>Eukaryota</taxon>
        <taxon>Metazoa</taxon>
        <taxon>Spiralia</taxon>
        <taxon>Gnathifera</taxon>
        <taxon>Rotifera</taxon>
        <taxon>Eurotatoria</taxon>
        <taxon>Bdelloidea</taxon>
        <taxon>Philodinida</taxon>
        <taxon>Philodinidae</taxon>
        <taxon>Rotaria</taxon>
    </lineage>
</organism>
<dbReference type="EMBL" id="CAJOBR010027268">
    <property type="protein sequence ID" value="CAF4975460.1"/>
    <property type="molecule type" value="Genomic_DNA"/>
</dbReference>
<dbReference type="Pfam" id="PF00390">
    <property type="entry name" value="malic"/>
    <property type="match status" value="1"/>
</dbReference>
<dbReference type="Proteomes" id="UP000663848">
    <property type="component" value="Unassembled WGS sequence"/>
</dbReference>
<evidence type="ECO:0000313" key="3">
    <source>
        <dbReference type="Proteomes" id="UP000663848"/>
    </source>
</evidence>
<reference evidence="2" key="1">
    <citation type="submission" date="2021-02" db="EMBL/GenBank/DDBJ databases">
        <authorList>
            <person name="Nowell W R."/>
        </authorList>
    </citation>
    <scope>NUCLEOTIDE SEQUENCE</scope>
</reference>
<dbReference type="GO" id="GO:0016616">
    <property type="term" value="F:oxidoreductase activity, acting on the CH-OH group of donors, NAD or NADP as acceptor"/>
    <property type="evidence" value="ECO:0007669"/>
    <property type="project" value="InterPro"/>
</dbReference>
<dbReference type="AlphaFoldDB" id="A0A821Z6G3"/>
<dbReference type="InterPro" id="IPR046346">
    <property type="entry name" value="Aminoacid_DH-like_N_sf"/>
</dbReference>
<dbReference type="InterPro" id="IPR037062">
    <property type="entry name" value="Malic_N_dom_sf"/>
</dbReference>
<protein>
    <recommendedName>
        <fullName evidence="1">Malic enzyme N-terminal domain-containing protein</fullName>
    </recommendedName>
</protein>
<proteinExistence type="predicted"/>
<name>A0A821Z6G3_9BILA</name>
<dbReference type="Gene3D" id="3.40.50.10380">
    <property type="entry name" value="Malic enzyme, N-terminal domain"/>
    <property type="match status" value="1"/>
</dbReference>
<dbReference type="GO" id="GO:0004470">
    <property type="term" value="F:malic enzyme activity"/>
    <property type="evidence" value="ECO:0007669"/>
    <property type="project" value="InterPro"/>
</dbReference>
<gene>
    <name evidence="2" type="ORF">QYT958_LOCUS35630</name>
</gene>
<sequence>IAGIPPQHCLPIMLDVGTNNQVNTTLFYV</sequence>
<dbReference type="SUPFAM" id="SSF53223">
    <property type="entry name" value="Aminoacid dehydrogenase-like, N-terminal domain"/>
    <property type="match status" value="1"/>
</dbReference>
<comment type="caution">
    <text evidence="2">The sequence shown here is derived from an EMBL/GenBank/DDBJ whole genome shotgun (WGS) entry which is preliminary data.</text>
</comment>
<feature type="domain" description="Malic enzyme N-terminal" evidence="1">
    <location>
        <begin position="1"/>
        <end position="22"/>
    </location>
</feature>
<feature type="non-terminal residue" evidence="2">
    <location>
        <position position="1"/>
    </location>
</feature>
<evidence type="ECO:0000259" key="1">
    <source>
        <dbReference type="Pfam" id="PF00390"/>
    </source>
</evidence>
<accession>A0A821Z6G3</accession>
<evidence type="ECO:0000313" key="2">
    <source>
        <dbReference type="EMBL" id="CAF4975460.1"/>
    </source>
</evidence>
<dbReference type="InterPro" id="IPR012301">
    <property type="entry name" value="Malic_N_dom"/>
</dbReference>